<dbReference type="EMBL" id="QRAS01000003">
    <property type="protein sequence ID" value="RDL05215.1"/>
    <property type="molecule type" value="Genomic_DNA"/>
</dbReference>
<dbReference type="AlphaFoldDB" id="A0A288QY09"/>
<sequence length="44" mass="5048">MKAEHLEEVRDLINSLATVDEVATVQDLLDERRKVLVDGQRNLD</sequence>
<comment type="caution">
    <text evidence="1">The sequence shown here is derived from an EMBL/GenBank/DDBJ whole genome shotgun (WGS) entry which is preliminary data.</text>
</comment>
<gene>
    <name evidence="1" type="ORF">DFP99_1154</name>
</gene>
<dbReference type="GeneID" id="94546846"/>
<organism evidence="1 2">
    <name type="scientific">Weissella soli</name>
    <dbReference type="NCBI Taxonomy" id="155866"/>
    <lineage>
        <taxon>Bacteria</taxon>
        <taxon>Bacillati</taxon>
        <taxon>Bacillota</taxon>
        <taxon>Bacilli</taxon>
        <taxon>Lactobacillales</taxon>
        <taxon>Lactobacillaceae</taxon>
        <taxon>Weissella</taxon>
    </lineage>
</organism>
<evidence type="ECO:0000313" key="2">
    <source>
        <dbReference type="Proteomes" id="UP000254912"/>
    </source>
</evidence>
<reference evidence="1 2" key="1">
    <citation type="submission" date="2018-07" db="EMBL/GenBank/DDBJ databases">
        <title>Genomic Encyclopedia of Type Strains, Phase III (KMG-III): the genomes of soil and plant-associated and newly described type strains.</title>
        <authorList>
            <person name="Whitman W."/>
        </authorList>
    </citation>
    <scope>NUCLEOTIDE SEQUENCE [LARGE SCALE GENOMIC DNA]</scope>
    <source>
        <strain evidence="1 2">CECT 7031</strain>
    </source>
</reference>
<name>A0A288QY09_9LACO</name>
<dbReference type="Proteomes" id="UP000254912">
    <property type="component" value="Unassembled WGS sequence"/>
</dbReference>
<proteinExistence type="predicted"/>
<keyword evidence="2" id="KW-1185">Reference proteome</keyword>
<protein>
    <submittedName>
        <fullName evidence="1">Uncharacterized protein</fullName>
    </submittedName>
</protein>
<dbReference type="KEGG" id="wso:WSWS_01454"/>
<evidence type="ECO:0000313" key="1">
    <source>
        <dbReference type="EMBL" id="RDL05215.1"/>
    </source>
</evidence>
<dbReference type="RefSeq" id="WP_257784810.1">
    <property type="nucleotide sequence ID" value="NZ_BJYO01000010.1"/>
</dbReference>
<accession>A0A288QY09</accession>